<dbReference type="PANTHER" id="PTHR43066">
    <property type="entry name" value="RHOMBOID-RELATED PROTEIN"/>
    <property type="match status" value="1"/>
</dbReference>
<evidence type="ECO:0000256" key="1">
    <source>
        <dbReference type="ARBA" id="ARBA00004141"/>
    </source>
</evidence>
<keyword evidence="7" id="KW-0378">Hydrolase</keyword>
<dbReference type="EC" id="3.4.21.-" evidence="7"/>
<reference evidence="7 8" key="1">
    <citation type="submission" date="2009-04" db="EMBL/GenBank/DDBJ databases">
        <authorList>
            <person name="Sebastian Y."/>
            <person name="Madupu R."/>
            <person name="Durkin A.S."/>
            <person name="Torralba M."/>
            <person name="Methe B."/>
            <person name="Sutton G.G."/>
            <person name="Strausberg R.L."/>
            <person name="Nelson K.E."/>
        </authorList>
    </citation>
    <scope>NUCLEOTIDE SEQUENCE [LARGE SCALE GENOMIC DNA]</scope>
    <source>
        <strain evidence="8">ATCC 35406 / BCRC 14492 / JCM 8526 / NCTC 13058 / HG 370</strain>
    </source>
</reference>
<feature type="domain" description="Peptidase S54 rhomboid" evidence="6">
    <location>
        <begin position="56"/>
        <end position="225"/>
    </location>
</feature>
<dbReference type="GO" id="GO:0016020">
    <property type="term" value="C:membrane"/>
    <property type="evidence" value="ECO:0007669"/>
    <property type="project" value="UniProtKB-SubCell"/>
</dbReference>
<organism evidence="7 8">
    <name type="scientific">Porphyromonas endodontalis (strain ATCC 35406 / DSM 24491 / JCM 8526 / CCUG 16442 / BCRC 14492 / NCTC 13058 / HG 370)</name>
    <name type="common">Bacteroides endodontalis</name>
    <dbReference type="NCBI Taxonomy" id="553175"/>
    <lineage>
        <taxon>Bacteria</taxon>
        <taxon>Pseudomonadati</taxon>
        <taxon>Bacteroidota</taxon>
        <taxon>Bacteroidia</taxon>
        <taxon>Bacteroidales</taxon>
        <taxon>Porphyromonadaceae</taxon>
        <taxon>Porphyromonas</taxon>
    </lineage>
</organism>
<keyword evidence="8" id="KW-1185">Reference proteome</keyword>
<proteinExistence type="predicted"/>
<dbReference type="RefSeq" id="WP_004331986.1">
    <property type="nucleotide sequence ID" value="NZ_ACNN01000005.1"/>
</dbReference>
<comment type="subcellular location">
    <subcellularLocation>
        <location evidence="1">Membrane</location>
        <topology evidence="1">Multi-pass membrane protein</topology>
    </subcellularLocation>
</comment>
<keyword evidence="4 5" id="KW-0472">Membrane</keyword>
<dbReference type="InterPro" id="IPR022764">
    <property type="entry name" value="Peptidase_S54_rhomboid_dom"/>
</dbReference>
<evidence type="ECO:0000313" key="8">
    <source>
        <dbReference type="Proteomes" id="UP000004295"/>
    </source>
</evidence>
<gene>
    <name evidence="7" type="ORF">POREN0001_1141</name>
</gene>
<feature type="transmembrane region" description="Helical" evidence="5">
    <location>
        <begin position="185"/>
        <end position="202"/>
    </location>
</feature>
<evidence type="ECO:0000256" key="5">
    <source>
        <dbReference type="SAM" id="Phobius"/>
    </source>
</evidence>
<dbReference type="GO" id="GO:0004252">
    <property type="term" value="F:serine-type endopeptidase activity"/>
    <property type="evidence" value="ECO:0007669"/>
    <property type="project" value="InterPro"/>
</dbReference>
<dbReference type="eggNOG" id="COG0705">
    <property type="taxonomic scope" value="Bacteria"/>
</dbReference>
<dbReference type="SUPFAM" id="SSF144091">
    <property type="entry name" value="Rhomboid-like"/>
    <property type="match status" value="1"/>
</dbReference>
<keyword evidence="3 5" id="KW-1133">Transmembrane helix</keyword>
<dbReference type="Gene3D" id="1.20.1540.10">
    <property type="entry name" value="Rhomboid-like"/>
    <property type="match status" value="1"/>
</dbReference>
<evidence type="ECO:0000256" key="3">
    <source>
        <dbReference type="ARBA" id="ARBA00022989"/>
    </source>
</evidence>
<accession>C3J7Q2</accession>
<dbReference type="Proteomes" id="UP000004295">
    <property type="component" value="Unassembled WGS sequence"/>
</dbReference>
<evidence type="ECO:0000256" key="4">
    <source>
        <dbReference type="ARBA" id="ARBA00023136"/>
    </source>
</evidence>
<feature type="transmembrane region" description="Helical" evidence="5">
    <location>
        <begin position="94"/>
        <end position="116"/>
    </location>
</feature>
<sequence>MNVYEHLKQRIPPVTLNLILINLLIWLAQIVFLRLGFDLSQVLGLKYYAADSFYPFQLFTYAFLHDTSSLAHIIFNMFSLFMFGGAVEQRMGSWRYLFFYVTCLVVAGVCQEIFWFTELHDVVSSGAEMINLNGVQTLSLRSFLNLFVTIGASGAVFGLLLAFGMLFPNVPMYLFFIPIPIKAKYMVIGYGLLELFLGISSYGDGVAHYAHLGGMLGGLVLLLIWRKKGVVR</sequence>
<dbReference type="InterPro" id="IPR035952">
    <property type="entry name" value="Rhomboid-like_sf"/>
</dbReference>
<feature type="transmembrane region" description="Helical" evidence="5">
    <location>
        <begin position="70"/>
        <end position="87"/>
    </location>
</feature>
<evidence type="ECO:0000256" key="2">
    <source>
        <dbReference type="ARBA" id="ARBA00022692"/>
    </source>
</evidence>
<comment type="caution">
    <text evidence="7">The sequence shown here is derived from an EMBL/GenBank/DDBJ whole genome shotgun (WGS) entry which is preliminary data.</text>
</comment>
<feature type="transmembrane region" description="Helical" evidence="5">
    <location>
        <begin position="143"/>
        <end position="164"/>
    </location>
</feature>
<evidence type="ECO:0000313" key="7">
    <source>
        <dbReference type="EMBL" id="EEN83519.1"/>
    </source>
</evidence>
<protein>
    <submittedName>
        <fullName evidence="7">Peptidase, S54 family</fullName>
        <ecNumber evidence="7">3.4.21.-</ecNumber>
    </submittedName>
</protein>
<dbReference type="GeneID" id="93365464"/>
<feature type="transmembrane region" description="Helical" evidence="5">
    <location>
        <begin position="14"/>
        <end position="33"/>
    </location>
</feature>
<dbReference type="EMBL" id="ACNN01000005">
    <property type="protein sequence ID" value="EEN83519.1"/>
    <property type="molecule type" value="Genomic_DNA"/>
</dbReference>
<dbReference type="STRING" id="553175.POREN0001_1141"/>
<dbReference type="AlphaFoldDB" id="C3J7Q2"/>
<keyword evidence="2 5" id="KW-0812">Transmembrane</keyword>
<feature type="transmembrane region" description="Helical" evidence="5">
    <location>
        <begin position="208"/>
        <end position="225"/>
    </location>
</feature>
<dbReference type="Pfam" id="PF01694">
    <property type="entry name" value="Rhomboid"/>
    <property type="match status" value="1"/>
</dbReference>
<name>C3J7Q2_POREA</name>
<evidence type="ECO:0000259" key="6">
    <source>
        <dbReference type="Pfam" id="PF01694"/>
    </source>
</evidence>
<dbReference type="PANTHER" id="PTHR43066:SF11">
    <property type="entry name" value="PEPTIDASE S54 RHOMBOID DOMAIN-CONTAINING PROTEIN"/>
    <property type="match status" value="1"/>
</dbReference>